<feature type="compositionally biased region" description="Polar residues" evidence="1">
    <location>
        <begin position="1316"/>
        <end position="1326"/>
    </location>
</feature>
<dbReference type="PROSITE" id="PS50106">
    <property type="entry name" value="PDZ"/>
    <property type="match status" value="1"/>
</dbReference>
<dbReference type="InterPro" id="IPR035899">
    <property type="entry name" value="DBL_dom_sf"/>
</dbReference>
<dbReference type="InterPro" id="IPR036034">
    <property type="entry name" value="PDZ_sf"/>
</dbReference>
<gene>
    <name evidence="4" type="ORF">CHIRRI_LOCUS12221</name>
</gene>
<keyword evidence="5" id="KW-1185">Reference proteome</keyword>
<dbReference type="SMART" id="SM00228">
    <property type="entry name" value="PDZ"/>
    <property type="match status" value="1"/>
</dbReference>
<accession>A0A9N9S3B7</accession>
<evidence type="ECO:0000313" key="5">
    <source>
        <dbReference type="Proteomes" id="UP001153620"/>
    </source>
</evidence>
<feature type="compositionally biased region" description="Polar residues" evidence="1">
    <location>
        <begin position="1596"/>
        <end position="1605"/>
    </location>
</feature>
<dbReference type="SUPFAM" id="SSF50156">
    <property type="entry name" value="PDZ domain-like"/>
    <property type="match status" value="1"/>
</dbReference>
<feature type="region of interest" description="Disordered" evidence="1">
    <location>
        <begin position="1571"/>
        <end position="1614"/>
    </location>
</feature>
<feature type="region of interest" description="Disordered" evidence="1">
    <location>
        <begin position="892"/>
        <end position="912"/>
    </location>
</feature>
<dbReference type="PROSITE" id="PS00018">
    <property type="entry name" value="EF_HAND_1"/>
    <property type="match status" value="1"/>
</dbReference>
<dbReference type="Gene3D" id="2.30.29.30">
    <property type="entry name" value="Pleckstrin-homology domain (PH domain)/Phosphotyrosine-binding domain (PTB)"/>
    <property type="match status" value="1"/>
</dbReference>
<feature type="compositionally biased region" description="Polar residues" evidence="1">
    <location>
        <begin position="1580"/>
        <end position="1589"/>
    </location>
</feature>
<dbReference type="Gene3D" id="2.30.42.10">
    <property type="match status" value="1"/>
</dbReference>
<feature type="compositionally biased region" description="Acidic residues" evidence="1">
    <location>
        <begin position="1080"/>
        <end position="1096"/>
    </location>
</feature>
<feature type="compositionally biased region" description="Low complexity" evidence="1">
    <location>
        <begin position="1372"/>
        <end position="1381"/>
    </location>
</feature>
<dbReference type="InterPro" id="IPR001478">
    <property type="entry name" value="PDZ"/>
</dbReference>
<dbReference type="InterPro" id="IPR018247">
    <property type="entry name" value="EF_Hand_1_Ca_BS"/>
</dbReference>
<evidence type="ECO:0000259" key="3">
    <source>
        <dbReference type="PROSITE" id="PS50106"/>
    </source>
</evidence>
<dbReference type="Gene3D" id="1.20.900.10">
    <property type="entry name" value="Dbl homology (DH) domain"/>
    <property type="match status" value="1"/>
</dbReference>
<feature type="compositionally biased region" description="Low complexity" evidence="1">
    <location>
        <begin position="642"/>
        <end position="651"/>
    </location>
</feature>
<feature type="compositionally biased region" description="Low complexity" evidence="1">
    <location>
        <begin position="779"/>
        <end position="806"/>
    </location>
</feature>
<dbReference type="GO" id="GO:0005886">
    <property type="term" value="C:plasma membrane"/>
    <property type="evidence" value="ECO:0007669"/>
    <property type="project" value="TreeGrafter"/>
</dbReference>
<dbReference type="SUPFAM" id="SSF48065">
    <property type="entry name" value="DBL homology domain (DH-domain)"/>
    <property type="match status" value="1"/>
</dbReference>
<dbReference type="EMBL" id="OU895879">
    <property type="protein sequence ID" value="CAG9809395.1"/>
    <property type="molecule type" value="Genomic_DNA"/>
</dbReference>
<name>A0A9N9S3B7_9DIPT</name>
<feature type="compositionally biased region" description="Polar residues" evidence="1">
    <location>
        <begin position="1029"/>
        <end position="1040"/>
    </location>
</feature>
<feature type="domain" description="DH" evidence="2">
    <location>
        <begin position="245"/>
        <end position="428"/>
    </location>
</feature>
<feature type="region of interest" description="Disordered" evidence="1">
    <location>
        <begin position="642"/>
        <end position="674"/>
    </location>
</feature>
<feature type="compositionally biased region" description="Low complexity" evidence="1">
    <location>
        <begin position="824"/>
        <end position="837"/>
    </location>
</feature>
<feature type="region of interest" description="Disordered" evidence="1">
    <location>
        <begin position="1287"/>
        <end position="1330"/>
    </location>
</feature>
<feature type="region of interest" description="Disordered" evidence="1">
    <location>
        <begin position="1686"/>
        <end position="1728"/>
    </location>
</feature>
<feature type="region of interest" description="Disordered" evidence="1">
    <location>
        <begin position="1029"/>
        <end position="1058"/>
    </location>
</feature>
<feature type="compositionally biased region" description="Low complexity" evidence="1">
    <location>
        <begin position="1041"/>
        <end position="1058"/>
    </location>
</feature>
<dbReference type="PANTHER" id="PTHR46848">
    <property type="entry name" value="REGULATOR OF G-PROTEIN SIGNALING 3"/>
    <property type="match status" value="1"/>
</dbReference>
<feature type="region of interest" description="Disordered" evidence="1">
    <location>
        <begin position="1080"/>
        <end position="1101"/>
    </location>
</feature>
<feature type="region of interest" description="Disordered" evidence="1">
    <location>
        <begin position="821"/>
        <end position="865"/>
    </location>
</feature>
<dbReference type="PROSITE" id="PS50010">
    <property type="entry name" value="DH_2"/>
    <property type="match status" value="1"/>
</dbReference>
<feature type="compositionally biased region" description="Acidic residues" evidence="1">
    <location>
        <begin position="739"/>
        <end position="751"/>
    </location>
</feature>
<reference evidence="4" key="1">
    <citation type="submission" date="2022-01" db="EMBL/GenBank/DDBJ databases">
        <authorList>
            <person name="King R."/>
        </authorList>
    </citation>
    <scope>NUCLEOTIDE SEQUENCE</scope>
</reference>
<feature type="region of interest" description="Disordered" evidence="1">
    <location>
        <begin position="1364"/>
        <end position="1387"/>
    </location>
</feature>
<reference evidence="4" key="2">
    <citation type="submission" date="2022-10" db="EMBL/GenBank/DDBJ databases">
        <authorList>
            <consortium name="ENA_rothamsted_submissions"/>
            <consortium name="culmorum"/>
            <person name="King R."/>
        </authorList>
    </citation>
    <scope>NUCLEOTIDE SEQUENCE</scope>
</reference>
<organism evidence="4 5">
    <name type="scientific">Chironomus riparius</name>
    <dbReference type="NCBI Taxonomy" id="315576"/>
    <lineage>
        <taxon>Eukaryota</taxon>
        <taxon>Metazoa</taxon>
        <taxon>Ecdysozoa</taxon>
        <taxon>Arthropoda</taxon>
        <taxon>Hexapoda</taxon>
        <taxon>Insecta</taxon>
        <taxon>Pterygota</taxon>
        <taxon>Neoptera</taxon>
        <taxon>Endopterygota</taxon>
        <taxon>Diptera</taxon>
        <taxon>Nematocera</taxon>
        <taxon>Chironomoidea</taxon>
        <taxon>Chironomidae</taxon>
        <taxon>Chironominae</taxon>
        <taxon>Chironomus</taxon>
    </lineage>
</organism>
<evidence type="ECO:0000259" key="2">
    <source>
        <dbReference type="PROSITE" id="PS50010"/>
    </source>
</evidence>
<dbReference type="PANTHER" id="PTHR46848:SF1">
    <property type="entry name" value="REGULATOR OF G-PROTEIN SIGNALING 3"/>
    <property type="match status" value="1"/>
</dbReference>
<dbReference type="InterPro" id="IPR000219">
    <property type="entry name" value="DH_dom"/>
</dbReference>
<evidence type="ECO:0000256" key="1">
    <source>
        <dbReference type="SAM" id="MobiDB-lite"/>
    </source>
</evidence>
<feature type="region of interest" description="Disordered" evidence="1">
    <location>
        <begin position="736"/>
        <end position="806"/>
    </location>
</feature>
<feature type="compositionally biased region" description="Polar residues" evidence="1">
    <location>
        <begin position="892"/>
        <end position="907"/>
    </location>
</feature>
<dbReference type="OrthoDB" id="410721at2759"/>
<dbReference type="Proteomes" id="UP001153620">
    <property type="component" value="Chromosome 3"/>
</dbReference>
<dbReference type="InterPro" id="IPR011993">
    <property type="entry name" value="PH-like_dom_sf"/>
</dbReference>
<evidence type="ECO:0000313" key="4">
    <source>
        <dbReference type="EMBL" id="CAG9809395.1"/>
    </source>
</evidence>
<dbReference type="GO" id="GO:0005085">
    <property type="term" value="F:guanyl-nucleotide exchange factor activity"/>
    <property type="evidence" value="ECO:0007669"/>
    <property type="project" value="InterPro"/>
</dbReference>
<protein>
    <submittedName>
        <fullName evidence="4">Uncharacterized protein</fullName>
    </submittedName>
</protein>
<feature type="compositionally biased region" description="Basic and acidic residues" evidence="1">
    <location>
        <begin position="752"/>
        <end position="771"/>
    </location>
</feature>
<feature type="domain" description="PDZ" evidence="3">
    <location>
        <begin position="75"/>
        <end position="153"/>
    </location>
</feature>
<feature type="compositionally biased region" description="Low complexity" evidence="1">
    <location>
        <begin position="1705"/>
        <end position="1719"/>
    </location>
</feature>
<sequence length="1758" mass="198558">MFGNSSSVDTNEIIKSFDSNSDKVINSNEVAFSKKAQNQCDADENLFLRFLELDPPVPTDTPKVFTKGRTPFTITKKLVKNPECSYGFSIVWTHPPRVEKIESNSAAEKVGMLPSDYIIFIDKYNVVTMPELDILNLIRIQGNTLTLEIFRRHTRTGSTKSKVFSPKLVSGRMSFNQDMSTDDENSVKPSNITKTIVIPPSTTTVAVTNSNVSLEITKRRLRLPQVTGATSKESITTTNQNPESLRKRYLIQLMNREQHFVSAINFGLERFVHPLRDRKDLISISDHRTLFQNIDELMQLSEDILEQILQNDHDPQMHFASRVYLSKSLALCAAYKRYCSGLKRADCVLVNKSRTCNSEFITFLNEPPVPKKRPDITTFIHRPLQHFRDILKLLQLISSNCPGDSDENKNFTNVINELQAAYREITVSGLMEPVGEGRPLLSLQDLESRLVFTKCKPFTLAIPGRQWIFGGDLSRIDGRSIKQFWTLLFSDIILFAKVSRDRVLFITDEPLPLTNIVDCIFNVKKKTNEFRLIIDPSGQAAKSPNVNCTPDLSRTPLKSVKRRTIILRSPSIELKAVWQNLLTRQIFIVNSTLGSSLNSPLESPDVMVSHLNINDVNLGARSMGASSSKMCSIESFNIQQQQNLQQQQQQQHQRHHQQQNSNQQTKQDRNNNSNSLKFEQLQDLKEERSESPKITRHLENFIDEKCSMLSKSGVSKEGSVHLAKWIKGQFSHNERIPEFDDDEANQDWSAEEVEKRSKELRLMHEIKKIDENPSEDEQQSTSKSTSDSQITVRSSPINNNNSRSDSMSICRQCHKFCKKKMRASSSMNDNNNNQLNQSKRDSTCDSSSTTIKEEMTDNDTSTDDVKEMRASQTMVTIKNCPTPEIPEAILKTSQSSPSALQTSPSKKSGNRKNVCISTKNKIENVANGLCKCECKAKDFEKTTISPDEVKYEIVKILKDVDQITNRMSLTDSASSRSSDSPYLTYSSIRAKTLLSKYSFLYNNNHMTAAAKNQPLNIIKETMIGAQQDNATTNDKTTTIEQQQQQQQQQENKTVTSTASTNTTITNINDITAMMMLKNIDDDEDDDDEDEEEDEIDGGNGNVNIPLMLINLAQSNPITTNCIPAISVLPPTPDPKNQHNNQFNLTKDLEITKVNSISIKTESSFDSVEDEEEEPPYVKLKTSLRRFGTMSSLERLPSEDTDEKTLNSSDDDSIEDIKVSTTLIKDLSGESSTQSYRTWTSRAGSFLEESKAFIDKYLGRTDGYSDYVYLKNDSKDPNNDFDEYETVEGEMTSGEEVWGTPTSGGENDEMHMFNNGDDGNQTSPKSSSGDEDTEIMMDELLMAPMMTASNIRGLLPRRRLEPLFEEDTDSCDSNNENSLLNNKEGERAEKNIEKYPSSHTSIDSDPTPSIDDEEIMNMEEEMMSPTTRLAQQDVMSPLEDLELDGMDVAMMSEDETLKTTTPVETFGSVADKSGACALFSQTEKKDYRNHTGTAEAAQHDHVVDQTTPTTMPNQIQALRTSRSLEMRLAMNNDILGDEDLVSYIPGPNVATFLVGRDLSSYHRMSGRDIIMNRIMDRRDTSPQPSRTFSQNEKRNDPLSSYSQQKNSKMDTPILNRKAKQRIWNSSGFVQKDEKTVLSDLEKLARREKIYCMTQQFQSSDSESSSQMATSNKANRLFKLLRRNSDNFASKGKLQPTTTLKEHNNYSSGDDSSSIHSGQSSLLNNSSKENDKTLSLDRRFIKQLTKRRSNSISDFSSKTK</sequence>
<dbReference type="GO" id="GO:0005634">
    <property type="term" value="C:nucleus"/>
    <property type="evidence" value="ECO:0007669"/>
    <property type="project" value="TreeGrafter"/>
</dbReference>
<dbReference type="SUPFAM" id="SSF50729">
    <property type="entry name" value="PH domain-like"/>
    <property type="match status" value="1"/>
</dbReference>
<proteinExistence type="predicted"/>